<name>A0A4S8L3V6_DENBC</name>
<accession>A0A4S8L3V6</accession>
<gene>
    <name evidence="1" type="ORF">K435DRAFT_807686</name>
</gene>
<evidence type="ECO:0000313" key="2">
    <source>
        <dbReference type="Proteomes" id="UP000297245"/>
    </source>
</evidence>
<dbReference type="AlphaFoldDB" id="A0A4S8L3V6"/>
<dbReference type="EMBL" id="ML179677">
    <property type="protein sequence ID" value="THU83226.1"/>
    <property type="molecule type" value="Genomic_DNA"/>
</dbReference>
<protein>
    <submittedName>
        <fullName evidence="1">Uncharacterized protein</fullName>
    </submittedName>
</protein>
<reference evidence="1 2" key="1">
    <citation type="journal article" date="2019" name="Nat. Ecol. Evol.">
        <title>Megaphylogeny resolves global patterns of mushroom evolution.</title>
        <authorList>
            <person name="Varga T."/>
            <person name="Krizsan K."/>
            <person name="Foldi C."/>
            <person name="Dima B."/>
            <person name="Sanchez-Garcia M."/>
            <person name="Sanchez-Ramirez S."/>
            <person name="Szollosi G.J."/>
            <person name="Szarkandi J.G."/>
            <person name="Papp V."/>
            <person name="Albert L."/>
            <person name="Andreopoulos W."/>
            <person name="Angelini C."/>
            <person name="Antonin V."/>
            <person name="Barry K.W."/>
            <person name="Bougher N.L."/>
            <person name="Buchanan P."/>
            <person name="Buyck B."/>
            <person name="Bense V."/>
            <person name="Catcheside P."/>
            <person name="Chovatia M."/>
            <person name="Cooper J."/>
            <person name="Damon W."/>
            <person name="Desjardin D."/>
            <person name="Finy P."/>
            <person name="Geml J."/>
            <person name="Haridas S."/>
            <person name="Hughes K."/>
            <person name="Justo A."/>
            <person name="Karasinski D."/>
            <person name="Kautmanova I."/>
            <person name="Kiss B."/>
            <person name="Kocsube S."/>
            <person name="Kotiranta H."/>
            <person name="LaButti K.M."/>
            <person name="Lechner B.E."/>
            <person name="Liimatainen K."/>
            <person name="Lipzen A."/>
            <person name="Lukacs Z."/>
            <person name="Mihaltcheva S."/>
            <person name="Morgado L.N."/>
            <person name="Niskanen T."/>
            <person name="Noordeloos M.E."/>
            <person name="Ohm R.A."/>
            <person name="Ortiz-Santana B."/>
            <person name="Ovrebo C."/>
            <person name="Racz N."/>
            <person name="Riley R."/>
            <person name="Savchenko A."/>
            <person name="Shiryaev A."/>
            <person name="Soop K."/>
            <person name="Spirin V."/>
            <person name="Szebenyi C."/>
            <person name="Tomsovsky M."/>
            <person name="Tulloss R.E."/>
            <person name="Uehling J."/>
            <person name="Grigoriev I.V."/>
            <person name="Vagvolgyi C."/>
            <person name="Papp T."/>
            <person name="Martin F.M."/>
            <person name="Miettinen O."/>
            <person name="Hibbett D.S."/>
            <person name="Nagy L.G."/>
        </authorList>
    </citation>
    <scope>NUCLEOTIDE SEQUENCE [LARGE SCALE GENOMIC DNA]</scope>
    <source>
        <strain evidence="1 2">CBS 962.96</strain>
    </source>
</reference>
<organism evidence="1 2">
    <name type="scientific">Dendrothele bispora (strain CBS 962.96)</name>
    <dbReference type="NCBI Taxonomy" id="1314807"/>
    <lineage>
        <taxon>Eukaryota</taxon>
        <taxon>Fungi</taxon>
        <taxon>Dikarya</taxon>
        <taxon>Basidiomycota</taxon>
        <taxon>Agaricomycotina</taxon>
        <taxon>Agaricomycetes</taxon>
        <taxon>Agaricomycetidae</taxon>
        <taxon>Agaricales</taxon>
        <taxon>Agaricales incertae sedis</taxon>
        <taxon>Dendrothele</taxon>
    </lineage>
</organism>
<sequence>MSSSFIVSSNHSIPGEHRVFYLENEAASYSGDSETDSRLVTPPRRAKGETVRECYSCLDTNSIRKWIDQTNVPGYGKESVFNSPDVKRYREEPSFRSFGSSLDEMAPAAKIENGSKSGSDGENLSAEILLVIFALHLDLTTC</sequence>
<proteinExistence type="predicted"/>
<dbReference type="Proteomes" id="UP000297245">
    <property type="component" value="Unassembled WGS sequence"/>
</dbReference>
<evidence type="ECO:0000313" key="1">
    <source>
        <dbReference type="EMBL" id="THU83226.1"/>
    </source>
</evidence>
<keyword evidence="2" id="KW-1185">Reference proteome</keyword>